<protein>
    <recommendedName>
        <fullName evidence="8">Carboxylic ester hydrolase</fullName>
        <ecNumber evidence="8">3.1.1.-</ecNumber>
    </recommendedName>
</protein>
<keyword evidence="2" id="KW-0719">Serine esterase</keyword>
<feature type="chain" id="PRO_5044974308" description="Carboxylic ester hydrolase" evidence="8">
    <location>
        <begin position="28"/>
        <end position="605"/>
    </location>
</feature>
<keyword evidence="3" id="KW-0479">Metal-binding</keyword>
<evidence type="ECO:0000313" key="9">
    <source>
        <dbReference type="EMBL" id="CAK7208569.1"/>
    </source>
</evidence>
<dbReference type="EC" id="3.1.1.-" evidence="8"/>
<dbReference type="Proteomes" id="UP001642482">
    <property type="component" value="Unassembled WGS sequence"/>
</dbReference>
<dbReference type="PANTHER" id="PTHR33938:SF2">
    <property type="entry name" value="CARBOXYLIC ESTER HYDROLASE"/>
    <property type="match status" value="1"/>
</dbReference>
<dbReference type="SUPFAM" id="SSF53474">
    <property type="entry name" value="alpha/beta-Hydrolases"/>
    <property type="match status" value="1"/>
</dbReference>
<evidence type="ECO:0000256" key="1">
    <source>
        <dbReference type="ARBA" id="ARBA00006249"/>
    </source>
</evidence>
<name>A0ABP0AMY0_9PEZI</name>
<evidence type="ECO:0000256" key="3">
    <source>
        <dbReference type="ARBA" id="ARBA00022723"/>
    </source>
</evidence>
<accession>A0ABP0AMY0</accession>
<dbReference type="InterPro" id="IPR011118">
    <property type="entry name" value="Tannase/feruloyl_esterase"/>
</dbReference>
<dbReference type="EMBL" id="CAWUHD010000001">
    <property type="protein sequence ID" value="CAK7208569.1"/>
    <property type="molecule type" value="Genomic_DNA"/>
</dbReference>
<evidence type="ECO:0000256" key="5">
    <source>
        <dbReference type="ARBA" id="ARBA00022801"/>
    </source>
</evidence>
<dbReference type="InterPro" id="IPR029058">
    <property type="entry name" value="AB_hydrolase_fold"/>
</dbReference>
<dbReference type="PANTHER" id="PTHR33938">
    <property type="entry name" value="FERULOYL ESTERASE B-RELATED"/>
    <property type="match status" value="1"/>
</dbReference>
<keyword evidence="4 8" id="KW-0732">Signal</keyword>
<sequence>MAVFSLSAAWALWSLLLLSSDDRRALAVPTYEEQHHDQLDHHNYHDHHDDGHPAFYTTRPCTADTFSHALPSFASVEVVANVSANGVFGEGNRDLGFPSNATNLPPLCAVTVAVNNGSSNYRFGLFLPSSSQWNGRILTIGSYSFAGGINWPDMGQGPHYGFATLASDGGHNSSQGALDWLPTTPAKLADWGYQSLHGSIGLGKQLTQYYYSDARIAFSYYSGCSTGGRQGLKEIQISPESFDGALVGAPAWDTDRLMPWATRIGAANMPETAKSHLDLPEFATLAAAALAQCDHLDGHNDSIISKPELCQLDWTAIDCDTAAPGAACLSAEQVATAKYLYADAYTANGTFIHSGFTVGSEDLWYVYLAYGDEYDFDTLYERYWLYNDTSWNWTMYSDQVFYDSIKANLGNATADHYDISAFRDRGGKVLLYQGLADGVIMPRMTTYYYNQTLEAMNLTLSSNPDNRERVHDDDHHKNKNKNVGGVIQDFFRYFQVPGMQHCFASPKEVAAPWMFAAPGQATLLLQDYHFGEGWGVPNQPPNATHDALLALMAWVENATAPSSIVATVWNGDGSVNRTRPLCVYPQEAVYKGTGNLNLADNWNCQ</sequence>
<evidence type="ECO:0000256" key="4">
    <source>
        <dbReference type="ARBA" id="ARBA00022729"/>
    </source>
</evidence>
<dbReference type="Pfam" id="PF07519">
    <property type="entry name" value="Tannase"/>
    <property type="match status" value="1"/>
</dbReference>
<gene>
    <name evidence="9" type="ORF">SEUCBS140593_000217</name>
</gene>
<evidence type="ECO:0000256" key="7">
    <source>
        <dbReference type="ARBA" id="ARBA00023157"/>
    </source>
</evidence>
<evidence type="ECO:0000256" key="6">
    <source>
        <dbReference type="ARBA" id="ARBA00022837"/>
    </source>
</evidence>
<keyword evidence="7" id="KW-1015">Disulfide bond</keyword>
<keyword evidence="6" id="KW-0106">Calcium</keyword>
<feature type="signal peptide" evidence="8">
    <location>
        <begin position="1"/>
        <end position="27"/>
    </location>
</feature>
<keyword evidence="10" id="KW-1185">Reference proteome</keyword>
<comment type="caution">
    <text evidence="9">The sequence shown here is derived from an EMBL/GenBank/DDBJ whole genome shotgun (WGS) entry which is preliminary data.</text>
</comment>
<proteinExistence type="inferred from homology"/>
<comment type="similarity">
    <text evidence="1 8">Belongs to the tannase family.</text>
</comment>
<organism evidence="9 10">
    <name type="scientific">Sporothrix eucalyptigena</name>
    <dbReference type="NCBI Taxonomy" id="1812306"/>
    <lineage>
        <taxon>Eukaryota</taxon>
        <taxon>Fungi</taxon>
        <taxon>Dikarya</taxon>
        <taxon>Ascomycota</taxon>
        <taxon>Pezizomycotina</taxon>
        <taxon>Sordariomycetes</taxon>
        <taxon>Sordariomycetidae</taxon>
        <taxon>Ophiostomatales</taxon>
        <taxon>Ophiostomataceae</taxon>
        <taxon>Sporothrix</taxon>
    </lineage>
</organism>
<evidence type="ECO:0000256" key="2">
    <source>
        <dbReference type="ARBA" id="ARBA00022487"/>
    </source>
</evidence>
<keyword evidence="5 8" id="KW-0378">Hydrolase</keyword>
<evidence type="ECO:0000313" key="10">
    <source>
        <dbReference type="Proteomes" id="UP001642482"/>
    </source>
</evidence>
<evidence type="ECO:0000256" key="8">
    <source>
        <dbReference type="RuleBase" id="RU361238"/>
    </source>
</evidence>
<reference evidence="9 10" key="1">
    <citation type="submission" date="2024-01" db="EMBL/GenBank/DDBJ databases">
        <authorList>
            <person name="Allen C."/>
            <person name="Tagirdzhanova G."/>
        </authorList>
    </citation>
    <scope>NUCLEOTIDE SEQUENCE [LARGE SCALE GENOMIC DNA]</scope>
</reference>